<dbReference type="Proteomes" id="UP000272942">
    <property type="component" value="Unassembled WGS sequence"/>
</dbReference>
<gene>
    <name evidence="2" type="ORF">ECPE_LOCUS11638</name>
</gene>
<reference evidence="4" key="1">
    <citation type="submission" date="2016-06" db="UniProtKB">
        <authorList>
            <consortium name="WormBaseParasite"/>
        </authorList>
    </citation>
    <scope>IDENTIFICATION</scope>
</reference>
<protein>
    <recommendedName>
        <fullName evidence="1">DUF7083 domain-containing protein</fullName>
    </recommendedName>
</protein>
<keyword evidence="3" id="KW-1185">Reference proteome</keyword>
<reference evidence="2 3" key="2">
    <citation type="submission" date="2018-11" db="EMBL/GenBank/DDBJ databases">
        <authorList>
            <consortium name="Pathogen Informatics"/>
        </authorList>
    </citation>
    <scope>NUCLEOTIDE SEQUENCE [LARGE SCALE GENOMIC DNA]</scope>
    <source>
        <strain evidence="2 3">Egypt</strain>
    </source>
</reference>
<evidence type="ECO:0000313" key="2">
    <source>
        <dbReference type="EMBL" id="VDP88761.1"/>
    </source>
</evidence>
<feature type="domain" description="DUF7083" evidence="1">
    <location>
        <begin position="26"/>
        <end position="112"/>
    </location>
</feature>
<dbReference type="OrthoDB" id="6270619at2759"/>
<evidence type="ECO:0000313" key="4">
    <source>
        <dbReference type="WBParaSite" id="ECPE_0001167301-mRNA-1"/>
    </source>
</evidence>
<dbReference type="Pfam" id="PF23309">
    <property type="entry name" value="DUF7083"/>
    <property type="match status" value="1"/>
</dbReference>
<dbReference type="AlphaFoldDB" id="A0A183AXF3"/>
<dbReference type="WBParaSite" id="ECPE_0001167301-mRNA-1">
    <property type="protein sequence ID" value="ECPE_0001167301-mRNA-1"/>
    <property type="gene ID" value="ECPE_0001167301"/>
</dbReference>
<name>A0A183AXF3_9TREM</name>
<accession>A0A183AXF3</accession>
<dbReference type="InterPro" id="IPR055510">
    <property type="entry name" value="DUF7083"/>
</dbReference>
<evidence type="ECO:0000259" key="1">
    <source>
        <dbReference type="Pfam" id="PF23309"/>
    </source>
</evidence>
<sequence length="201" mass="23526">MIEIILQRLSSIPNPTKPVKQSISIDAVAAMITEFVYGPDAGTEFDSWFKRWEDVFRFEFADVDGGWMVRLLFRELGIKEHDRYRDMIPPKSLRDFTFEETVQQLSDTFGEKASLFNIRYQCLKLAKNDTDDYVTLASIVNREYEKFKLCSMTDDQFKFLIFLSALQSPLDAEIRTRFLNRIEQNPNINFWASGLRTSNMT</sequence>
<dbReference type="EMBL" id="UZAN01051212">
    <property type="protein sequence ID" value="VDP88761.1"/>
    <property type="molecule type" value="Genomic_DNA"/>
</dbReference>
<organism evidence="4">
    <name type="scientific">Echinostoma caproni</name>
    <dbReference type="NCBI Taxonomy" id="27848"/>
    <lineage>
        <taxon>Eukaryota</taxon>
        <taxon>Metazoa</taxon>
        <taxon>Spiralia</taxon>
        <taxon>Lophotrochozoa</taxon>
        <taxon>Platyhelminthes</taxon>
        <taxon>Trematoda</taxon>
        <taxon>Digenea</taxon>
        <taxon>Plagiorchiida</taxon>
        <taxon>Echinostomata</taxon>
        <taxon>Echinostomatoidea</taxon>
        <taxon>Echinostomatidae</taxon>
        <taxon>Echinostoma</taxon>
    </lineage>
</organism>
<proteinExistence type="predicted"/>
<evidence type="ECO:0000313" key="3">
    <source>
        <dbReference type="Proteomes" id="UP000272942"/>
    </source>
</evidence>